<dbReference type="PROSITE" id="PS00197">
    <property type="entry name" value="2FE2S_FER_1"/>
    <property type="match status" value="1"/>
</dbReference>
<accession>A0A3G8M773</accession>
<dbReference type="GO" id="GO:0016491">
    <property type="term" value="F:oxidoreductase activity"/>
    <property type="evidence" value="ECO:0007669"/>
    <property type="project" value="InterPro"/>
</dbReference>
<dbReference type="InterPro" id="IPR001041">
    <property type="entry name" value="2Fe-2S_ferredoxin-type"/>
</dbReference>
<dbReference type="RefSeq" id="WP_124738431.1">
    <property type="nucleotide sequence ID" value="NZ_CP034086.1"/>
</dbReference>
<dbReference type="PROSITE" id="PS51085">
    <property type="entry name" value="2FE2S_FER_2"/>
    <property type="match status" value="1"/>
</dbReference>
<evidence type="ECO:0000313" key="4">
    <source>
        <dbReference type="Proteomes" id="UP000273982"/>
    </source>
</evidence>
<name>A0A3G8M773_9HYPH</name>
<dbReference type="Gene3D" id="3.10.20.30">
    <property type="match status" value="1"/>
</dbReference>
<organism evidence="3 4">
    <name type="scientific">Methylocystis rosea</name>
    <dbReference type="NCBI Taxonomy" id="173366"/>
    <lineage>
        <taxon>Bacteria</taxon>
        <taxon>Pseudomonadati</taxon>
        <taxon>Pseudomonadota</taxon>
        <taxon>Alphaproteobacteria</taxon>
        <taxon>Hyphomicrobiales</taxon>
        <taxon>Methylocystaceae</taxon>
        <taxon>Methylocystis</taxon>
    </lineage>
</organism>
<dbReference type="GO" id="GO:0051537">
    <property type="term" value="F:2 iron, 2 sulfur cluster binding"/>
    <property type="evidence" value="ECO:0007669"/>
    <property type="project" value="InterPro"/>
</dbReference>
<dbReference type="AlphaFoldDB" id="A0A3G8M773"/>
<dbReference type="InterPro" id="IPR006058">
    <property type="entry name" value="2Fe2S_fd_BS"/>
</dbReference>
<proteinExistence type="predicted"/>
<dbReference type="InterPro" id="IPR017938">
    <property type="entry name" value="Riboflavin_synthase-like_b-brl"/>
</dbReference>
<dbReference type="InterPro" id="IPR012675">
    <property type="entry name" value="Beta-grasp_dom_sf"/>
</dbReference>
<dbReference type="PRINTS" id="PR00410">
    <property type="entry name" value="PHEHYDRXLASE"/>
</dbReference>
<protein>
    <submittedName>
        <fullName evidence="3">Oxidoreductase</fullName>
    </submittedName>
</protein>
<evidence type="ECO:0000259" key="2">
    <source>
        <dbReference type="PROSITE" id="PS51384"/>
    </source>
</evidence>
<sequence length="342" mass="36905">MYKVSLLTRDGATIAFDAEPSDTLLDAAERASIYLPSSCREGGCGACRVSRESGDVELMAYSSVALSEDERMAGDILLCRAQPRSDLALRAPFDEAAVGFAPVPKRRATLVAIEPVGSGTLRLQLQYKDDPTFGRAAQFTAGQFIELTLPDGSSKRSYSLANAPNWDGTLELFIRLQPHGAFSDYLRDRAAIGDTLLVRGPQGQFTLDEASAAPRWFVVGGTGLAPALSMLRQMGEFADPRSCRLFFGVNKVDELFALDAIDSLKAALPQLVVTLCVWKPEKEWREFTGTPVEALAQALLTAPERPDIYVCGPPALIAAAEEAGRSAGVPHDRIFSEKFTAA</sequence>
<dbReference type="EMBL" id="CP034086">
    <property type="protein sequence ID" value="AZG76658.1"/>
    <property type="molecule type" value="Genomic_DNA"/>
</dbReference>
<evidence type="ECO:0000313" key="3">
    <source>
        <dbReference type="EMBL" id="AZG76658.1"/>
    </source>
</evidence>
<dbReference type="Gene3D" id="2.40.30.10">
    <property type="entry name" value="Translation factors"/>
    <property type="match status" value="1"/>
</dbReference>
<dbReference type="InterPro" id="IPR001433">
    <property type="entry name" value="OxRdtase_FAD/NAD-bd"/>
</dbReference>
<dbReference type="CDD" id="cd00207">
    <property type="entry name" value="fer2"/>
    <property type="match status" value="1"/>
</dbReference>
<dbReference type="SUPFAM" id="SSF54292">
    <property type="entry name" value="2Fe-2S ferredoxin-like"/>
    <property type="match status" value="1"/>
</dbReference>
<dbReference type="PROSITE" id="PS51384">
    <property type="entry name" value="FAD_FR"/>
    <property type="match status" value="1"/>
</dbReference>
<dbReference type="PANTHER" id="PTHR47354:SF5">
    <property type="entry name" value="PROTEIN RFBI"/>
    <property type="match status" value="1"/>
</dbReference>
<dbReference type="SUPFAM" id="SSF63380">
    <property type="entry name" value="Riboflavin synthase domain-like"/>
    <property type="match status" value="1"/>
</dbReference>
<dbReference type="InterPro" id="IPR039261">
    <property type="entry name" value="FNR_nucleotide-bd"/>
</dbReference>
<gene>
    <name evidence="3" type="ORF">EHO51_07955</name>
</gene>
<dbReference type="KEGG" id="mros:EHO51_07955"/>
<dbReference type="Proteomes" id="UP000273982">
    <property type="component" value="Chromosome"/>
</dbReference>
<dbReference type="SUPFAM" id="SSF52343">
    <property type="entry name" value="Ferredoxin reductase-like, C-terminal NADP-linked domain"/>
    <property type="match status" value="1"/>
</dbReference>
<dbReference type="Pfam" id="PF00970">
    <property type="entry name" value="FAD_binding_6"/>
    <property type="match status" value="1"/>
</dbReference>
<evidence type="ECO:0000259" key="1">
    <source>
        <dbReference type="PROSITE" id="PS51085"/>
    </source>
</evidence>
<dbReference type="InterPro" id="IPR036010">
    <property type="entry name" value="2Fe-2S_ferredoxin-like_sf"/>
</dbReference>
<reference evidence="3 4" key="1">
    <citation type="submission" date="2018-11" db="EMBL/GenBank/DDBJ databases">
        <title>Genome squencing of methanotrophic bacteria isolated from alkaline groundwater in Korea.</title>
        <authorList>
            <person name="Nguyen L.N."/>
        </authorList>
    </citation>
    <scope>NUCLEOTIDE SEQUENCE [LARGE SCALE GENOMIC DNA]</scope>
    <source>
        <strain evidence="3 4">GW6</strain>
    </source>
</reference>
<dbReference type="Gene3D" id="3.40.50.80">
    <property type="entry name" value="Nucleotide-binding domain of ferredoxin-NADP reductase (FNR) module"/>
    <property type="match status" value="1"/>
</dbReference>
<dbReference type="Pfam" id="PF00111">
    <property type="entry name" value="Fer2"/>
    <property type="match status" value="1"/>
</dbReference>
<dbReference type="Pfam" id="PF00175">
    <property type="entry name" value="NAD_binding_1"/>
    <property type="match status" value="1"/>
</dbReference>
<dbReference type="InterPro" id="IPR008333">
    <property type="entry name" value="Cbr1-like_FAD-bd_dom"/>
</dbReference>
<dbReference type="InterPro" id="IPR050415">
    <property type="entry name" value="MRET"/>
</dbReference>
<dbReference type="PANTHER" id="PTHR47354">
    <property type="entry name" value="NADH OXIDOREDUCTASE HCR"/>
    <property type="match status" value="1"/>
</dbReference>
<dbReference type="InterPro" id="IPR017927">
    <property type="entry name" value="FAD-bd_FR_type"/>
</dbReference>
<feature type="domain" description="2Fe-2S ferredoxin-type" evidence="1">
    <location>
        <begin position="2"/>
        <end position="95"/>
    </location>
</feature>
<feature type="domain" description="FAD-binding FR-type" evidence="2">
    <location>
        <begin position="103"/>
        <end position="208"/>
    </location>
</feature>